<dbReference type="InterPro" id="IPR003333">
    <property type="entry name" value="CMAS"/>
</dbReference>
<dbReference type="GO" id="GO:0032259">
    <property type="term" value="P:methylation"/>
    <property type="evidence" value="ECO:0007669"/>
    <property type="project" value="UniProtKB-KW"/>
</dbReference>
<protein>
    <submittedName>
        <fullName evidence="6">Cyclopropane fatty acyl phospholipid synthase</fullName>
        <ecNumber evidence="6">2.1.1.79</ecNumber>
    </submittedName>
</protein>
<dbReference type="EMBL" id="JAUFQS010000047">
    <property type="protein sequence ID" value="MDN3690251.1"/>
    <property type="molecule type" value="Genomic_DNA"/>
</dbReference>
<keyword evidence="7" id="KW-1185">Reference proteome</keyword>
<dbReference type="PANTHER" id="PTHR43667:SF1">
    <property type="entry name" value="CYCLOPROPANE-FATTY-ACYL-PHOSPHOLIPID SYNTHASE"/>
    <property type="match status" value="1"/>
</dbReference>
<evidence type="ECO:0000313" key="7">
    <source>
        <dbReference type="Proteomes" id="UP001236663"/>
    </source>
</evidence>
<evidence type="ECO:0000256" key="5">
    <source>
        <dbReference type="ARBA" id="ARBA00023098"/>
    </source>
</evidence>
<evidence type="ECO:0000313" key="6">
    <source>
        <dbReference type="EMBL" id="MDN3690251.1"/>
    </source>
</evidence>
<dbReference type="InterPro" id="IPR029063">
    <property type="entry name" value="SAM-dependent_MTases_sf"/>
</dbReference>
<accession>A0ABT8CCM0</accession>
<evidence type="ECO:0000256" key="1">
    <source>
        <dbReference type="ARBA" id="ARBA00010815"/>
    </source>
</evidence>
<dbReference type="SUPFAM" id="SSF53335">
    <property type="entry name" value="S-adenosyl-L-methionine-dependent methyltransferases"/>
    <property type="match status" value="1"/>
</dbReference>
<reference evidence="7" key="1">
    <citation type="journal article" date="2019" name="Int. J. Syst. Evol. Microbiol.">
        <title>The Global Catalogue of Microorganisms (GCM) 10K type strain sequencing project: providing services to taxonomists for standard genome sequencing and annotation.</title>
        <authorList>
            <consortium name="The Broad Institute Genomics Platform"/>
            <consortium name="The Broad Institute Genome Sequencing Center for Infectious Disease"/>
            <person name="Wu L."/>
            <person name="Ma J."/>
        </authorList>
    </citation>
    <scope>NUCLEOTIDE SEQUENCE [LARGE SCALE GENOMIC DNA]</scope>
    <source>
        <strain evidence="7">CECT 7706</strain>
    </source>
</reference>
<evidence type="ECO:0000256" key="3">
    <source>
        <dbReference type="ARBA" id="ARBA00022679"/>
    </source>
</evidence>
<dbReference type="CDD" id="cd02440">
    <property type="entry name" value="AdoMet_MTases"/>
    <property type="match status" value="1"/>
</dbReference>
<name>A0ABT8CCM0_9BACT</name>
<evidence type="ECO:0000256" key="2">
    <source>
        <dbReference type="ARBA" id="ARBA00022603"/>
    </source>
</evidence>
<dbReference type="InterPro" id="IPR050723">
    <property type="entry name" value="CFA/CMAS"/>
</dbReference>
<proteinExistence type="inferred from homology"/>
<sequence>MKTIEAKKTIQELLSLASININGNNSWDLQVHNEKFFNQVLLEGSLGAGESYMENWWDCKELDEFFTRIFKTRLQDKIRGNWKTLVQVFLAKALNLQNISGSFRSAKRHYDLGNDLFSTMLDQRMIYSCAYWKDAVTLEEAQEKKLKLTCLKLNLQPGMRVLDIGCGWGGFAKFASENYNVQVTGITVSTEQAKLAKETCKGLPVDIRLLDYRQVNETFDRVVSLGMFEHVGYKNYRTYMKSVQRSLKDDGLFLLHTIGSNFTSTWNDPWINHYIFPNSLLPSIQQIAKAIEGIFVMEDWHNFSADYDRTIMAWHKNFETNWEKLKDRYDERFYRMWNYYLLSCAGAFRSRKNQLWQVVLSKNGVPGGYISIR</sequence>
<keyword evidence="2 6" id="KW-0489">Methyltransferase</keyword>
<keyword evidence="5" id="KW-0443">Lipid metabolism</keyword>
<organism evidence="6 7">
    <name type="scientific">Cyclobacterium jeungdonense</name>
    <dbReference type="NCBI Taxonomy" id="708087"/>
    <lineage>
        <taxon>Bacteria</taxon>
        <taxon>Pseudomonadati</taxon>
        <taxon>Bacteroidota</taxon>
        <taxon>Cytophagia</taxon>
        <taxon>Cytophagales</taxon>
        <taxon>Cyclobacteriaceae</taxon>
        <taxon>Cyclobacterium</taxon>
    </lineage>
</organism>
<dbReference type="Pfam" id="PF02353">
    <property type="entry name" value="CMAS"/>
    <property type="match status" value="1"/>
</dbReference>
<dbReference type="NCBIfam" id="NF008686">
    <property type="entry name" value="PRK11705.1"/>
    <property type="match status" value="1"/>
</dbReference>
<comment type="similarity">
    <text evidence="1">Belongs to the CFA/CMAS family.</text>
</comment>
<dbReference type="PIRSF" id="PIRSF003085">
    <property type="entry name" value="CMAS"/>
    <property type="match status" value="1"/>
</dbReference>
<evidence type="ECO:0000256" key="4">
    <source>
        <dbReference type="ARBA" id="ARBA00022691"/>
    </source>
</evidence>
<gene>
    <name evidence="6" type="primary">cfa</name>
    <name evidence="6" type="ORF">QWZ15_20685</name>
</gene>
<dbReference type="Proteomes" id="UP001236663">
    <property type="component" value="Unassembled WGS sequence"/>
</dbReference>
<keyword evidence="3 6" id="KW-0808">Transferase</keyword>
<dbReference type="EC" id="2.1.1.79" evidence="6"/>
<comment type="caution">
    <text evidence="6">The sequence shown here is derived from an EMBL/GenBank/DDBJ whole genome shotgun (WGS) entry which is preliminary data.</text>
</comment>
<dbReference type="Gene3D" id="3.40.50.150">
    <property type="entry name" value="Vaccinia Virus protein VP39"/>
    <property type="match status" value="1"/>
</dbReference>
<dbReference type="GO" id="GO:0008825">
    <property type="term" value="F:cyclopropane-fatty-acyl-phospholipid synthase activity"/>
    <property type="evidence" value="ECO:0007669"/>
    <property type="project" value="UniProtKB-EC"/>
</dbReference>
<keyword evidence="4" id="KW-0949">S-adenosyl-L-methionine</keyword>
<dbReference type="RefSeq" id="WP_163383245.1">
    <property type="nucleotide sequence ID" value="NZ_JAUFQS010000047.1"/>
</dbReference>
<dbReference type="PANTHER" id="PTHR43667">
    <property type="entry name" value="CYCLOPROPANE-FATTY-ACYL-PHOSPHOLIPID SYNTHASE"/>
    <property type="match status" value="1"/>
</dbReference>